<name>A0ABQ7YJH3_BRANA</name>
<evidence type="ECO:0000256" key="2">
    <source>
        <dbReference type="SAM" id="Phobius"/>
    </source>
</evidence>
<organism evidence="3 4">
    <name type="scientific">Brassica napus</name>
    <name type="common">Rape</name>
    <dbReference type="NCBI Taxonomy" id="3708"/>
    <lineage>
        <taxon>Eukaryota</taxon>
        <taxon>Viridiplantae</taxon>
        <taxon>Streptophyta</taxon>
        <taxon>Embryophyta</taxon>
        <taxon>Tracheophyta</taxon>
        <taxon>Spermatophyta</taxon>
        <taxon>Magnoliopsida</taxon>
        <taxon>eudicotyledons</taxon>
        <taxon>Gunneridae</taxon>
        <taxon>Pentapetalae</taxon>
        <taxon>rosids</taxon>
        <taxon>malvids</taxon>
        <taxon>Brassicales</taxon>
        <taxon>Brassicaceae</taxon>
        <taxon>Brassiceae</taxon>
        <taxon>Brassica</taxon>
    </lineage>
</organism>
<feature type="region of interest" description="Disordered" evidence="1">
    <location>
        <begin position="64"/>
        <end position="86"/>
    </location>
</feature>
<proteinExistence type="predicted"/>
<feature type="compositionally biased region" description="Pro residues" evidence="1">
    <location>
        <begin position="70"/>
        <end position="86"/>
    </location>
</feature>
<evidence type="ECO:0008006" key="5">
    <source>
        <dbReference type="Google" id="ProtNLM"/>
    </source>
</evidence>
<comment type="caution">
    <text evidence="3">The sequence shown here is derived from an EMBL/GenBank/DDBJ whole genome shotgun (WGS) entry which is preliminary data.</text>
</comment>
<keyword evidence="2" id="KW-0472">Membrane</keyword>
<reference evidence="3 4" key="1">
    <citation type="submission" date="2021-05" db="EMBL/GenBank/DDBJ databases">
        <title>Genome Assembly of Synthetic Allotetraploid Brassica napus Reveals Homoeologous Exchanges between Subgenomes.</title>
        <authorList>
            <person name="Davis J.T."/>
        </authorList>
    </citation>
    <scope>NUCLEOTIDE SEQUENCE [LARGE SCALE GENOMIC DNA]</scope>
    <source>
        <strain evidence="4">cv. Da-Ae</strain>
        <tissue evidence="3">Seedling</tissue>
    </source>
</reference>
<dbReference type="EMBL" id="JAGKQM010000017">
    <property type="protein sequence ID" value="KAH0868306.1"/>
    <property type="molecule type" value="Genomic_DNA"/>
</dbReference>
<keyword evidence="2" id="KW-1133">Transmembrane helix</keyword>
<gene>
    <name evidence="3" type="ORF">HID58_075328</name>
</gene>
<evidence type="ECO:0000313" key="4">
    <source>
        <dbReference type="Proteomes" id="UP000824890"/>
    </source>
</evidence>
<keyword evidence="4" id="KW-1185">Reference proteome</keyword>
<protein>
    <recommendedName>
        <fullName evidence="5">Transmembrane protein</fullName>
    </recommendedName>
</protein>
<evidence type="ECO:0000256" key="1">
    <source>
        <dbReference type="SAM" id="MobiDB-lite"/>
    </source>
</evidence>
<evidence type="ECO:0000313" key="3">
    <source>
        <dbReference type="EMBL" id="KAH0868306.1"/>
    </source>
</evidence>
<feature type="transmembrane region" description="Helical" evidence="2">
    <location>
        <begin position="12"/>
        <end position="33"/>
    </location>
</feature>
<keyword evidence="2" id="KW-0812">Transmembrane</keyword>
<sequence>MDRIVWQGFFLGAMRVAFCASSLASGVLISVLLRRSFRRRKVSLSFSLYGDLFLTSYDEYKSGKQVLDKPQPPETELPPLPVDFGI</sequence>
<dbReference type="Proteomes" id="UP000824890">
    <property type="component" value="Unassembled WGS sequence"/>
</dbReference>
<accession>A0ABQ7YJH3</accession>